<protein>
    <submittedName>
        <fullName evidence="2">Uncharacterized protein</fullName>
    </submittedName>
</protein>
<dbReference type="Proteomes" id="UP001189429">
    <property type="component" value="Unassembled WGS sequence"/>
</dbReference>
<name>A0ABN9YG79_9DINO</name>
<comment type="caution">
    <text evidence="2">The sequence shown here is derived from an EMBL/GenBank/DDBJ whole genome shotgun (WGS) entry which is preliminary data.</text>
</comment>
<sequence length="168" mass="17581">MVAVHEKEHARRDTRKHGKIFVDAAVHHQHRGAGAWWHGQAPPLAAAVLGAQPGGRRATPGGPAGDLAAAVPPPEEIPGPPAGVMPPPPVGFFPGYPNMGDVVSRLEAELQQRLAEVELSDQDKVDINRAMDELQETVGKLGPKWCSTLFGSVANGFGVRASDLGAAG</sequence>
<evidence type="ECO:0000313" key="3">
    <source>
        <dbReference type="Proteomes" id="UP001189429"/>
    </source>
</evidence>
<organism evidence="2 3">
    <name type="scientific">Prorocentrum cordatum</name>
    <dbReference type="NCBI Taxonomy" id="2364126"/>
    <lineage>
        <taxon>Eukaryota</taxon>
        <taxon>Sar</taxon>
        <taxon>Alveolata</taxon>
        <taxon>Dinophyceae</taxon>
        <taxon>Prorocentrales</taxon>
        <taxon>Prorocentraceae</taxon>
        <taxon>Prorocentrum</taxon>
    </lineage>
</organism>
<feature type="non-terminal residue" evidence="2">
    <location>
        <position position="168"/>
    </location>
</feature>
<feature type="compositionally biased region" description="Pro residues" evidence="1">
    <location>
        <begin position="71"/>
        <end position="86"/>
    </location>
</feature>
<evidence type="ECO:0000256" key="1">
    <source>
        <dbReference type="SAM" id="MobiDB-lite"/>
    </source>
</evidence>
<feature type="compositionally biased region" description="Low complexity" evidence="1">
    <location>
        <begin position="52"/>
        <end position="61"/>
    </location>
</feature>
<accession>A0ABN9YG79</accession>
<gene>
    <name evidence="2" type="ORF">PCOR1329_LOCUS85409</name>
</gene>
<dbReference type="SUPFAM" id="SSF81301">
    <property type="entry name" value="Nucleotidyltransferase"/>
    <property type="match status" value="1"/>
</dbReference>
<keyword evidence="3" id="KW-1185">Reference proteome</keyword>
<proteinExistence type="predicted"/>
<dbReference type="InterPro" id="IPR043519">
    <property type="entry name" value="NT_sf"/>
</dbReference>
<evidence type="ECO:0000313" key="2">
    <source>
        <dbReference type="EMBL" id="CAK0911565.1"/>
    </source>
</evidence>
<reference evidence="2" key="1">
    <citation type="submission" date="2023-10" db="EMBL/GenBank/DDBJ databases">
        <authorList>
            <person name="Chen Y."/>
            <person name="Shah S."/>
            <person name="Dougan E. K."/>
            <person name="Thang M."/>
            <person name="Chan C."/>
        </authorList>
    </citation>
    <scope>NUCLEOTIDE SEQUENCE [LARGE SCALE GENOMIC DNA]</scope>
</reference>
<feature type="region of interest" description="Disordered" evidence="1">
    <location>
        <begin position="52"/>
        <end position="86"/>
    </location>
</feature>
<dbReference type="EMBL" id="CAUYUJ010022607">
    <property type="protein sequence ID" value="CAK0911565.1"/>
    <property type="molecule type" value="Genomic_DNA"/>
</dbReference>